<dbReference type="Proteomes" id="UP000199413">
    <property type="component" value="Unassembled WGS sequence"/>
</dbReference>
<reference evidence="3" key="1">
    <citation type="submission" date="2016-06" db="EMBL/GenBank/DDBJ databases">
        <authorList>
            <person name="Varghese N."/>
            <person name="Submissions Spin"/>
        </authorList>
    </citation>
    <scope>NUCLEOTIDE SEQUENCE [LARGE SCALE GENOMIC DNA]</scope>
    <source>
        <strain evidence="3">DSM 45431</strain>
    </source>
</reference>
<dbReference type="AlphaFoldDB" id="A0A1C6RK07"/>
<gene>
    <name evidence="2" type="ORF">GA0070624_1312</name>
</gene>
<dbReference type="EMBL" id="FMHV01000002">
    <property type="protein sequence ID" value="SCL17514.1"/>
    <property type="molecule type" value="Genomic_DNA"/>
</dbReference>
<evidence type="ECO:0000313" key="2">
    <source>
        <dbReference type="EMBL" id="SCL17514.1"/>
    </source>
</evidence>
<sequence>MEAGKEPRCDQALPSPANRPGLVAAAHQHRNTDGDVQAGNDAGADGETYVQRLHGCRVWHHHDERHLPVARANA</sequence>
<organism evidence="2 3">
    <name type="scientific">Micromonospora rhizosphaerae</name>
    <dbReference type="NCBI Taxonomy" id="568872"/>
    <lineage>
        <taxon>Bacteria</taxon>
        <taxon>Bacillati</taxon>
        <taxon>Actinomycetota</taxon>
        <taxon>Actinomycetes</taxon>
        <taxon>Micromonosporales</taxon>
        <taxon>Micromonosporaceae</taxon>
        <taxon>Micromonospora</taxon>
    </lineage>
</organism>
<name>A0A1C6RK07_9ACTN</name>
<proteinExistence type="predicted"/>
<dbReference type="STRING" id="568872.GA0070624_1312"/>
<evidence type="ECO:0000256" key="1">
    <source>
        <dbReference type="SAM" id="MobiDB-lite"/>
    </source>
</evidence>
<evidence type="ECO:0000313" key="3">
    <source>
        <dbReference type="Proteomes" id="UP000199413"/>
    </source>
</evidence>
<accession>A0A1C6RK07</accession>
<feature type="region of interest" description="Disordered" evidence="1">
    <location>
        <begin position="1"/>
        <end position="43"/>
    </location>
</feature>
<protein>
    <submittedName>
        <fullName evidence="2">Uncharacterized protein</fullName>
    </submittedName>
</protein>
<keyword evidence="3" id="KW-1185">Reference proteome</keyword>